<dbReference type="FunCoup" id="A0A369J7T9">
    <property type="interactions" value="241"/>
</dbReference>
<proteinExistence type="predicted"/>
<organism evidence="2 3">
    <name type="scientific">Hypsizygus marmoreus</name>
    <name type="common">White beech mushroom</name>
    <name type="synonym">Agaricus marmoreus</name>
    <dbReference type="NCBI Taxonomy" id="39966"/>
    <lineage>
        <taxon>Eukaryota</taxon>
        <taxon>Fungi</taxon>
        <taxon>Dikarya</taxon>
        <taxon>Basidiomycota</taxon>
        <taxon>Agaricomycotina</taxon>
        <taxon>Agaricomycetes</taxon>
        <taxon>Agaricomycetidae</taxon>
        <taxon>Agaricales</taxon>
        <taxon>Tricholomatineae</taxon>
        <taxon>Lyophyllaceae</taxon>
        <taxon>Hypsizygus</taxon>
    </lineage>
</organism>
<dbReference type="InterPro" id="IPR045247">
    <property type="entry name" value="Oye-like"/>
</dbReference>
<sequence length="387" mass="42541">MSSPPPTLFQPIDVGGFTLSHRVVFAPLTRFRATKSTHVPIVPLVKEYYSQRSRTPGTLLISEGTLIAAKAGGYANVPGIWSAEQISAWKQVTDAVHANGSHIFLQLWAVGRGADPLVLSSEDPSFDIVGPSAIPLSTQATPVPHELSITEIQEYINIFAQAAKNAVFEAGFDGVEVHGANGYLIDQFFQDVSNTRTDAYGGSTEKRSRFALEIIDAVAKVVGVERTGVRLSPWSKFQDMGMADPIPQFTYFVTQLRIQYPTLAYLHVVEPRISGSVDRVASAHESNDFIRAIWKPLPYITAGAYTRESALQTAEETGELVTFGRLYISNPDLPYRLKHDIPLTPYDRSTFYVPGERADANVGYIDYPFADVANVNPLHGEETQAHL</sequence>
<dbReference type="AlphaFoldDB" id="A0A369J7T9"/>
<protein>
    <submittedName>
        <fullName evidence="2">Inactive dehydrogenase EasA</fullName>
    </submittedName>
</protein>
<dbReference type="GO" id="GO:0003959">
    <property type="term" value="F:NADPH dehydrogenase activity"/>
    <property type="evidence" value="ECO:0007669"/>
    <property type="project" value="TreeGrafter"/>
</dbReference>
<dbReference type="OrthoDB" id="276546at2759"/>
<dbReference type="EMBL" id="LUEZ02000106">
    <property type="protein sequence ID" value="RDB18129.1"/>
    <property type="molecule type" value="Genomic_DNA"/>
</dbReference>
<dbReference type="PANTHER" id="PTHR22893">
    <property type="entry name" value="NADH OXIDOREDUCTASE-RELATED"/>
    <property type="match status" value="1"/>
</dbReference>
<dbReference type="GO" id="GO:0010181">
    <property type="term" value="F:FMN binding"/>
    <property type="evidence" value="ECO:0007669"/>
    <property type="project" value="InterPro"/>
</dbReference>
<dbReference type="PANTHER" id="PTHR22893:SF91">
    <property type="entry name" value="NADPH DEHYDROGENASE 2-RELATED"/>
    <property type="match status" value="1"/>
</dbReference>
<dbReference type="InParanoid" id="A0A369J7T9"/>
<dbReference type="Pfam" id="PF00724">
    <property type="entry name" value="Oxidored_FMN"/>
    <property type="match status" value="1"/>
</dbReference>
<dbReference type="InterPro" id="IPR013785">
    <property type="entry name" value="Aldolase_TIM"/>
</dbReference>
<accession>A0A369J7T9</accession>
<dbReference type="SUPFAM" id="SSF51395">
    <property type="entry name" value="FMN-linked oxidoreductases"/>
    <property type="match status" value="1"/>
</dbReference>
<dbReference type="Gene3D" id="3.20.20.70">
    <property type="entry name" value="Aldolase class I"/>
    <property type="match status" value="1"/>
</dbReference>
<dbReference type="InterPro" id="IPR001155">
    <property type="entry name" value="OxRdtase_FMN_N"/>
</dbReference>
<name>A0A369J7T9_HYPMA</name>
<dbReference type="FunFam" id="3.20.20.70:FF:000138">
    <property type="entry name" value="NADPH dehydrogenase 1"/>
    <property type="match status" value="1"/>
</dbReference>
<feature type="domain" description="NADH:flavin oxidoreductase/NADH oxidase N-terminal" evidence="1">
    <location>
        <begin position="8"/>
        <end position="343"/>
    </location>
</feature>
<keyword evidence="3" id="KW-1185">Reference proteome</keyword>
<evidence type="ECO:0000313" key="2">
    <source>
        <dbReference type="EMBL" id="RDB18129.1"/>
    </source>
</evidence>
<dbReference type="STRING" id="39966.A0A369J7T9"/>
<dbReference type="CDD" id="cd02933">
    <property type="entry name" value="OYE_like_FMN"/>
    <property type="match status" value="1"/>
</dbReference>
<evidence type="ECO:0000259" key="1">
    <source>
        <dbReference type="Pfam" id="PF00724"/>
    </source>
</evidence>
<evidence type="ECO:0000313" key="3">
    <source>
        <dbReference type="Proteomes" id="UP000076154"/>
    </source>
</evidence>
<comment type="caution">
    <text evidence="2">The sequence shown here is derived from an EMBL/GenBank/DDBJ whole genome shotgun (WGS) entry which is preliminary data.</text>
</comment>
<reference evidence="2" key="1">
    <citation type="submission" date="2018-04" db="EMBL/GenBank/DDBJ databases">
        <title>Whole genome sequencing of Hypsizygus marmoreus.</title>
        <authorList>
            <person name="Choi I.-G."/>
            <person name="Min B."/>
            <person name="Kim J.-G."/>
            <person name="Kim S."/>
            <person name="Oh Y.-L."/>
            <person name="Kong W.-S."/>
            <person name="Park H."/>
            <person name="Jeong J."/>
            <person name="Song E.-S."/>
        </authorList>
    </citation>
    <scope>NUCLEOTIDE SEQUENCE [LARGE SCALE GENOMIC DNA]</scope>
    <source>
        <strain evidence="2">51987-8</strain>
    </source>
</reference>
<dbReference type="Proteomes" id="UP000076154">
    <property type="component" value="Unassembled WGS sequence"/>
</dbReference>
<gene>
    <name evidence="2" type="primary">easA_4</name>
    <name evidence="2" type="ORF">Hypma_000465</name>
</gene>